<dbReference type="EMBL" id="KZ826323">
    <property type="protein sequence ID" value="PYI10288.1"/>
    <property type="molecule type" value="Genomic_DNA"/>
</dbReference>
<dbReference type="Proteomes" id="UP000248423">
    <property type="component" value="Unassembled WGS sequence"/>
</dbReference>
<accession>A0A319ET38</accession>
<reference evidence="1 2" key="1">
    <citation type="submission" date="2018-02" db="EMBL/GenBank/DDBJ databases">
        <title>The genomes of Aspergillus section Nigri reveals drivers in fungal speciation.</title>
        <authorList>
            <consortium name="DOE Joint Genome Institute"/>
            <person name="Vesth T.C."/>
            <person name="Nybo J."/>
            <person name="Theobald S."/>
            <person name="Brandl J."/>
            <person name="Frisvad J.C."/>
            <person name="Nielsen K.F."/>
            <person name="Lyhne E.K."/>
            <person name="Kogle M.E."/>
            <person name="Kuo A."/>
            <person name="Riley R."/>
            <person name="Clum A."/>
            <person name="Nolan M."/>
            <person name="Lipzen A."/>
            <person name="Salamov A."/>
            <person name="Henrissat B."/>
            <person name="Wiebenga A."/>
            <person name="De vries R.P."/>
            <person name="Grigoriev I.V."/>
            <person name="Mortensen U.H."/>
            <person name="Andersen M.R."/>
            <person name="Baker S.E."/>
        </authorList>
    </citation>
    <scope>NUCLEOTIDE SEQUENCE [LARGE SCALE GENOMIC DNA]</scope>
    <source>
        <strain evidence="1 2">CBS 121057</strain>
    </source>
</reference>
<sequence>MAMCIVPTQSEAVQADGQPRANKPLPMILRNSNPFSLSLPGSCRPHRGLHRLRVLLELEAPDSVMLLYSVTAAVSHWPMTSGMACSSGLNVGYRVVSIPGRGRPGSAASPLFLFKVLTAGLDPNREELLPKINTSTLITRQYYNPPANRSPCSLPKLSCLAGRSSFVDSRELHKHPILLVVMMIVVANPNTV</sequence>
<protein>
    <submittedName>
        <fullName evidence="1">Uncharacterized protein</fullName>
    </submittedName>
</protein>
<gene>
    <name evidence="1" type="ORF">BO78DRAFT_237645</name>
</gene>
<proteinExistence type="predicted"/>
<dbReference type="AlphaFoldDB" id="A0A319ET38"/>
<organism evidence="1 2">
    <name type="scientific">Aspergillus sclerotiicarbonarius (strain CBS 121057 / IBT 28362)</name>
    <dbReference type="NCBI Taxonomy" id="1448318"/>
    <lineage>
        <taxon>Eukaryota</taxon>
        <taxon>Fungi</taxon>
        <taxon>Dikarya</taxon>
        <taxon>Ascomycota</taxon>
        <taxon>Pezizomycotina</taxon>
        <taxon>Eurotiomycetes</taxon>
        <taxon>Eurotiomycetidae</taxon>
        <taxon>Eurotiales</taxon>
        <taxon>Aspergillaceae</taxon>
        <taxon>Aspergillus</taxon>
        <taxon>Aspergillus subgen. Circumdati</taxon>
    </lineage>
</organism>
<evidence type="ECO:0000313" key="1">
    <source>
        <dbReference type="EMBL" id="PYI10288.1"/>
    </source>
</evidence>
<keyword evidence="2" id="KW-1185">Reference proteome</keyword>
<dbReference type="OrthoDB" id="10621298at2759"/>
<evidence type="ECO:0000313" key="2">
    <source>
        <dbReference type="Proteomes" id="UP000248423"/>
    </source>
</evidence>
<dbReference type="VEuPathDB" id="FungiDB:BO78DRAFT_237645"/>
<name>A0A319ET38_ASPSB</name>